<reference evidence="7" key="2">
    <citation type="journal article" date="2024" name="Antonie Van Leeuwenhoek">
        <title>Roseihalotalea indica gen. nov., sp. nov., a halophilic Bacteroidetes from mesopelagic Southwest Indian Ocean with higher carbohydrate metabolic potential.</title>
        <authorList>
            <person name="Chen B."/>
            <person name="Zhang M."/>
            <person name="Lin D."/>
            <person name="Ye J."/>
            <person name="Tang K."/>
        </authorList>
    </citation>
    <scope>NUCLEOTIDE SEQUENCE</scope>
    <source>
        <strain evidence="7">TK19036</strain>
    </source>
</reference>
<evidence type="ECO:0000259" key="5">
    <source>
        <dbReference type="Pfam" id="PF04542"/>
    </source>
</evidence>
<keyword evidence="2" id="KW-0805">Transcription regulation</keyword>
<comment type="similarity">
    <text evidence="1">Belongs to the sigma-70 factor family. ECF subfamily.</text>
</comment>
<dbReference type="InterPro" id="IPR013324">
    <property type="entry name" value="RNA_pol_sigma_r3/r4-like"/>
</dbReference>
<dbReference type="Pfam" id="PF04542">
    <property type="entry name" value="Sigma70_r2"/>
    <property type="match status" value="1"/>
</dbReference>
<dbReference type="SUPFAM" id="SSF88659">
    <property type="entry name" value="Sigma3 and sigma4 domains of RNA polymerase sigma factors"/>
    <property type="match status" value="1"/>
</dbReference>
<dbReference type="Gene3D" id="1.10.1740.10">
    <property type="match status" value="1"/>
</dbReference>
<sequence length="207" mass="23611">MSQKNCFEGSTCQQVFPVFQQYREELLHFVNKRLQDRAQSEALVSDVLMKMHLHCEQLDQIKNIRSWLYQITRNTIHDYFRELKKIENRPVDVARQKPEVLLGTDGQESLAVLIPSLLTCLPASYAQPLQMSDLEGLPQKVIAQKMQLSVSGVKSRIQRGRQKLKALFHECLHLELDQQGVPVDFSIKPSCNALNVTSKGTAKDCSC</sequence>
<dbReference type="InterPro" id="IPR036388">
    <property type="entry name" value="WH-like_DNA-bd_sf"/>
</dbReference>
<dbReference type="GO" id="GO:0006352">
    <property type="term" value="P:DNA-templated transcription initiation"/>
    <property type="evidence" value="ECO:0007669"/>
    <property type="project" value="InterPro"/>
</dbReference>
<dbReference type="Pfam" id="PF08281">
    <property type="entry name" value="Sigma70_r4_2"/>
    <property type="match status" value="1"/>
</dbReference>
<evidence type="ECO:0000256" key="2">
    <source>
        <dbReference type="ARBA" id="ARBA00023015"/>
    </source>
</evidence>
<dbReference type="GO" id="GO:0003677">
    <property type="term" value="F:DNA binding"/>
    <property type="evidence" value="ECO:0007669"/>
    <property type="project" value="InterPro"/>
</dbReference>
<dbReference type="SUPFAM" id="SSF88946">
    <property type="entry name" value="Sigma2 domain of RNA polymerase sigma factors"/>
    <property type="match status" value="1"/>
</dbReference>
<dbReference type="EMBL" id="CP120682">
    <property type="protein sequence ID" value="WKN36274.1"/>
    <property type="molecule type" value="Genomic_DNA"/>
</dbReference>
<reference evidence="7" key="1">
    <citation type="journal article" date="2023" name="Comput. Struct. Biotechnol. J.">
        <title>Discovery of a novel marine Bacteroidetes with a rich repertoire of carbohydrate-active enzymes.</title>
        <authorList>
            <person name="Chen B."/>
            <person name="Liu G."/>
            <person name="Chen Q."/>
            <person name="Wang H."/>
            <person name="Liu L."/>
            <person name="Tang K."/>
        </authorList>
    </citation>
    <scope>NUCLEOTIDE SEQUENCE</scope>
    <source>
        <strain evidence="7">TK19036</strain>
    </source>
</reference>
<proteinExistence type="inferred from homology"/>
<dbReference type="InterPro" id="IPR013325">
    <property type="entry name" value="RNA_pol_sigma_r2"/>
</dbReference>
<dbReference type="GO" id="GO:0016987">
    <property type="term" value="F:sigma factor activity"/>
    <property type="evidence" value="ECO:0007669"/>
    <property type="project" value="UniProtKB-KW"/>
</dbReference>
<dbReference type="InterPro" id="IPR013249">
    <property type="entry name" value="RNA_pol_sigma70_r4_t2"/>
</dbReference>
<gene>
    <name evidence="7" type="ORF">K4G66_28320</name>
</gene>
<name>A0AA49GM32_9BACT</name>
<keyword evidence="4" id="KW-0804">Transcription</keyword>
<organism evidence="7">
    <name type="scientific">Roseihalotalea indica</name>
    <dbReference type="NCBI Taxonomy" id="2867963"/>
    <lineage>
        <taxon>Bacteria</taxon>
        <taxon>Pseudomonadati</taxon>
        <taxon>Bacteroidota</taxon>
        <taxon>Cytophagia</taxon>
        <taxon>Cytophagales</taxon>
        <taxon>Catalimonadaceae</taxon>
        <taxon>Roseihalotalea</taxon>
    </lineage>
</organism>
<evidence type="ECO:0000256" key="3">
    <source>
        <dbReference type="ARBA" id="ARBA00023082"/>
    </source>
</evidence>
<dbReference type="PANTHER" id="PTHR43133">
    <property type="entry name" value="RNA POLYMERASE ECF-TYPE SIGMA FACTO"/>
    <property type="match status" value="1"/>
</dbReference>
<accession>A0AA49GM32</accession>
<dbReference type="InterPro" id="IPR039425">
    <property type="entry name" value="RNA_pol_sigma-70-like"/>
</dbReference>
<dbReference type="InterPro" id="IPR007627">
    <property type="entry name" value="RNA_pol_sigma70_r2"/>
</dbReference>
<feature type="domain" description="RNA polymerase sigma factor 70 region 4 type 2" evidence="6">
    <location>
        <begin position="114"/>
        <end position="164"/>
    </location>
</feature>
<protein>
    <submittedName>
        <fullName evidence="7">Sigma-70 family RNA polymerase sigma factor</fullName>
    </submittedName>
</protein>
<dbReference type="CDD" id="cd06171">
    <property type="entry name" value="Sigma70_r4"/>
    <property type="match status" value="1"/>
</dbReference>
<dbReference type="PANTHER" id="PTHR43133:SF62">
    <property type="entry name" value="RNA POLYMERASE SIGMA FACTOR SIGZ"/>
    <property type="match status" value="1"/>
</dbReference>
<keyword evidence="3" id="KW-0731">Sigma factor</keyword>
<feature type="domain" description="RNA polymerase sigma-70 region 2" evidence="5">
    <location>
        <begin position="19"/>
        <end position="84"/>
    </location>
</feature>
<evidence type="ECO:0000256" key="1">
    <source>
        <dbReference type="ARBA" id="ARBA00010641"/>
    </source>
</evidence>
<evidence type="ECO:0000256" key="4">
    <source>
        <dbReference type="ARBA" id="ARBA00023163"/>
    </source>
</evidence>
<dbReference type="Gene3D" id="1.10.10.10">
    <property type="entry name" value="Winged helix-like DNA-binding domain superfamily/Winged helix DNA-binding domain"/>
    <property type="match status" value="1"/>
</dbReference>
<evidence type="ECO:0000259" key="6">
    <source>
        <dbReference type="Pfam" id="PF08281"/>
    </source>
</evidence>
<dbReference type="AlphaFoldDB" id="A0AA49GM32"/>
<dbReference type="NCBIfam" id="TIGR02937">
    <property type="entry name" value="sigma70-ECF"/>
    <property type="match status" value="1"/>
</dbReference>
<evidence type="ECO:0000313" key="7">
    <source>
        <dbReference type="EMBL" id="WKN36274.1"/>
    </source>
</evidence>
<dbReference type="InterPro" id="IPR014284">
    <property type="entry name" value="RNA_pol_sigma-70_dom"/>
</dbReference>